<organism evidence="1 2">
    <name type="scientific">Methylocystis rosea</name>
    <dbReference type="NCBI Taxonomy" id="173366"/>
    <lineage>
        <taxon>Bacteria</taxon>
        <taxon>Pseudomonadati</taxon>
        <taxon>Pseudomonadota</taxon>
        <taxon>Alphaproteobacteria</taxon>
        <taxon>Hyphomicrobiales</taxon>
        <taxon>Methylocystaceae</taxon>
        <taxon>Methylocystis</taxon>
    </lineage>
</organism>
<proteinExistence type="predicted"/>
<gene>
    <name evidence="1" type="ORF">EHO51_07190</name>
</gene>
<dbReference type="Proteomes" id="UP000273982">
    <property type="component" value="Chromosome"/>
</dbReference>
<dbReference type="AlphaFoldDB" id="A0A3G8M602"/>
<dbReference type="RefSeq" id="WP_124738317.1">
    <property type="nucleotide sequence ID" value="NZ_CP034086.1"/>
</dbReference>
<accession>A0A3G8M602</accession>
<protein>
    <submittedName>
        <fullName evidence="1">Uncharacterized protein</fullName>
    </submittedName>
</protein>
<evidence type="ECO:0000313" key="1">
    <source>
        <dbReference type="EMBL" id="AZG76530.1"/>
    </source>
</evidence>
<reference evidence="1 2" key="1">
    <citation type="submission" date="2018-11" db="EMBL/GenBank/DDBJ databases">
        <title>Genome squencing of methanotrophic bacteria isolated from alkaline groundwater in Korea.</title>
        <authorList>
            <person name="Nguyen L.N."/>
        </authorList>
    </citation>
    <scope>NUCLEOTIDE SEQUENCE [LARGE SCALE GENOMIC DNA]</scope>
    <source>
        <strain evidence="1 2">GW6</strain>
    </source>
</reference>
<dbReference type="EMBL" id="CP034086">
    <property type="protein sequence ID" value="AZG76530.1"/>
    <property type="molecule type" value="Genomic_DNA"/>
</dbReference>
<name>A0A3G8M602_9HYPH</name>
<sequence length="271" mass="29677">MEAINAVTLNTCFESDKSIRGRRSEEVGVIVLNRQFVAAEDQSLDHEVNVLRAKARSALQLAQRERDLVKATRDRIQEAVERANNFSAAIQRRLSRFANLDKRIAEECAASILRSTGQEAGRALELSPKTKRLAERIFSLKNQSASFRRASDCLRQELANAESSLKLAEGEVIKAAVAVAAAEMEPIAAELARVESRAATLRRLLLGYGALRHDGGFLPMSSATAQLLRAPPKNAMVGGSVHCFEATAQWASYLQQLSIDSEATLDAKVRC</sequence>
<evidence type="ECO:0000313" key="2">
    <source>
        <dbReference type="Proteomes" id="UP000273982"/>
    </source>
</evidence>
<dbReference type="KEGG" id="mros:EHO51_07190"/>